<reference evidence="5" key="2">
    <citation type="submission" date="2021-04" db="EMBL/GenBank/DDBJ databases">
        <title>Isolation and characterization of a novel species of the genus Sulfurimonas.</title>
        <authorList>
            <person name="Fukui M."/>
        </authorList>
    </citation>
    <scope>NUCLEOTIDE SEQUENCE</scope>
    <source>
        <strain evidence="5">H1576</strain>
    </source>
</reference>
<dbReference type="EMBL" id="CP046072">
    <property type="protein sequence ID" value="QSZ42777.1"/>
    <property type="molecule type" value="Genomic_DNA"/>
</dbReference>
<dbReference type="AlphaFoldDB" id="A0A975B212"/>
<dbReference type="GO" id="GO:0008800">
    <property type="term" value="F:beta-lactamase activity"/>
    <property type="evidence" value="ECO:0007669"/>
    <property type="project" value="UniProtKB-EC"/>
</dbReference>
<gene>
    <name evidence="5" type="ORF">GJV85_11850</name>
</gene>
<comment type="catalytic activity">
    <reaction evidence="1">
        <text>a beta-lactam + H2O = a substituted beta-amino acid</text>
        <dbReference type="Rhea" id="RHEA:20401"/>
        <dbReference type="ChEBI" id="CHEBI:15377"/>
        <dbReference type="ChEBI" id="CHEBI:35627"/>
        <dbReference type="ChEBI" id="CHEBI:140347"/>
        <dbReference type="EC" id="3.5.2.6"/>
    </reaction>
</comment>
<dbReference type="Pfam" id="PF08238">
    <property type="entry name" value="Sel1"/>
    <property type="match status" value="6"/>
</dbReference>
<evidence type="ECO:0000313" key="6">
    <source>
        <dbReference type="Proteomes" id="UP000671852"/>
    </source>
</evidence>
<reference evidence="5" key="1">
    <citation type="submission" date="2019-11" db="EMBL/GenBank/DDBJ databases">
        <authorList>
            <person name="Kojima H."/>
        </authorList>
    </citation>
    <scope>NUCLEOTIDE SEQUENCE</scope>
    <source>
        <strain evidence="5">H1576</strain>
    </source>
</reference>
<name>A0A975B212_9BACT</name>
<dbReference type="PANTHER" id="PTHR43628:SF1">
    <property type="entry name" value="CHITIN SYNTHASE REGULATORY FACTOR 2-RELATED"/>
    <property type="match status" value="1"/>
</dbReference>
<protein>
    <recommendedName>
        <fullName evidence="2">beta-lactamase</fullName>
        <ecNumber evidence="2">3.5.2.6</ecNumber>
    </recommendedName>
</protein>
<proteinExistence type="predicted"/>
<dbReference type="InterPro" id="IPR011990">
    <property type="entry name" value="TPR-like_helical_dom_sf"/>
</dbReference>
<dbReference type="Gene3D" id="1.25.40.10">
    <property type="entry name" value="Tetratricopeptide repeat domain"/>
    <property type="match status" value="2"/>
</dbReference>
<sequence length="228" mass="25282">MIEEANAAYNAKDYDKAFKLFTELAEQGNADAQTSLGFMYQNAQGCEQNEARTLELYTAAAEAKQPYALFNLAILYENGIGGVEHDQFKAHELHMEAATREVPPAMYEVGLMLERGLGCMQNYSEAAFWYEEGAKRGHLQCFNNLGVLYKEGHGVPKDDAKCFICFTRAANGGLAQGYYNLGLLYDQGVGCEQDNDKALDLCRKAAYAGHEKAKEIIKGLQEEGKIVF</sequence>
<dbReference type="Proteomes" id="UP000671852">
    <property type="component" value="Chromosome"/>
</dbReference>
<evidence type="ECO:0000256" key="2">
    <source>
        <dbReference type="ARBA" id="ARBA00012865"/>
    </source>
</evidence>
<keyword evidence="3" id="KW-1015">Disulfide bond</keyword>
<dbReference type="PANTHER" id="PTHR43628">
    <property type="entry name" value="ACTIVATOR OF C KINASE PROTEIN 1-RELATED"/>
    <property type="match status" value="1"/>
</dbReference>
<keyword evidence="6" id="KW-1185">Reference proteome</keyword>
<accession>A0A975B212</accession>
<dbReference type="EC" id="3.5.2.6" evidence="2"/>
<dbReference type="SUPFAM" id="SSF81901">
    <property type="entry name" value="HCP-like"/>
    <property type="match status" value="1"/>
</dbReference>
<dbReference type="InterPro" id="IPR052945">
    <property type="entry name" value="Mitotic_Regulator"/>
</dbReference>
<organism evidence="5 6">
    <name type="scientific">Sulfurimonas aquatica</name>
    <dbReference type="NCBI Taxonomy" id="2672570"/>
    <lineage>
        <taxon>Bacteria</taxon>
        <taxon>Pseudomonadati</taxon>
        <taxon>Campylobacterota</taxon>
        <taxon>Epsilonproteobacteria</taxon>
        <taxon>Campylobacterales</taxon>
        <taxon>Sulfurimonadaceae</taxon>
        <taxon>Sulfurimonas</taxon>
    </lineage>
</organism>
<evidence type="ECO:0000256" key="4">
    <source>
        <dbReference type="ARBA" id="ARBA00023251"/>
    </source>
</evidence>
<dbReference type="KEGG" id="saqt:GJV85_11850"/>
<evidence type="ECO:0000256" key="1">
    <source>
        <dbReference type="ARBA" id="ARBA00001526"/>
    </source>
</evidence>
<dbReference type="GO" id="GO:0046677">
    <property type="term" value="P:response to antibiotic"/>
    <property type="evidence" value="ECO:0007669"/>
    <property type="project" value="UniProtKB-KW"/>
</dbReference>
<dbReference type="SMART" id="SM00671">
    <property type="entry name" value="SEL1"/>
    <property type="match status" value="6"/>
</dbReference>
<evidence type="ECO:0000313" key="5">
    <source>
        <dbReference type="EMBL" id="QSZ42777.1"/>
    </source>
</evidence>
<dbReference type="RefSeq" id="WP_207561589.1">
    <property type="nucleotide sequence ID" value="NZ_CP046072.1"/>
</dbReference>
<keyword evidence="4" id="KW-0046">Antibiotic resistance</keyword>
<evidence type="ECO:0000256" key="3">
    <source>
        <dbReference type="ARBA" id="ARBA00023157"/>
    </source>
</evidence>
<dbReference type="InterPro" id="IPR006597">
    <property type="entry name" value="Sel1-like"/>
</dbReference>